<evidence type="ECO:0000256" key="2">
    <source>
        <dbReference type="SAM" id="MobiDB-lite"/>
    </source>
</evidence>
<dbReference type="EMBL" id="KI659257">
    <property type="protein sequence ID" value="ETN80012.1"/>
    <property type="molecule type" value="Genomic_DNA"/>
</dbReference>
<evidence type="ECO:0008006" key="5">
    <source>
        <dbReference type="Google" id="ProtNLM"/>
    </source>
</evidence>
<dbReference type="PANTHER" id="PTHR24637:SF421">
    <property type="entry name" value="CUTICLE COLLAGEN DPY-2"/>
    <property type="match status" value="1"/>
</dbReference>
<gene>
    <name evidence="3" type="ORF">NECAME_02491</name>
</gene>
<evidence type="ECO:0000313" key="4">
    <source>
        <dbReference type="Proteomes" id="UP000053676"/>
    </source>
</evidence>
<dbReference type="PANTHER" id="PTHR24637">
    <property type="entry name" value="COLLAGEN"/>
    <property type="match status" value="1"/>
</dbReference>
<protein>
    <recommendedName>
        <fullName evidence="5">Collagen triple helix repeat protein</fullName>
    </recommendedName>
</protein>
<sequence length="164" mass="17066">MNRVKYRDANSKTLSRRVWDDMLAETDSSIRVKKAAQAEAARLSVARFDCPAGPVGLPGTPGLPGDNGPPGTPGLKGPDGVEVGARNGMPTECIPCPQGPPGVPGLPGPVGEPGFNGVSGYKGMRVLSHSCGGTKSRISAAEKFRSQNRAAMLSGSRYGRQHEI</sequence>
<dbReference type="AlphaFoldDB" id="W2TG68"/>
<keyword evidence="4" id="KW-1185">Reference proteome</keyword>
<feature type="region of interest" description="Disordered" evidence="2">
    <location>
        <begin position="56"/>
        <end position="99"/>
    </location>
</feature>
<dbReference type="Proteomes" id="UP000053676">
    <property type="component" value="Unassembled WGS sequence"/>
</dbReference>
<dbReference type="OMA" id="HERAVFH"/>
<name>W2TG68_NECAM</name>
<keyword evidence="1" id="KW-0677">Repeat</keyword>
<organism evidence="3 4">
    <name type="scientific">Necator americanus</name>
    <name type="common">Human hookworm</name>
    <dbReference type="NCBI Taxonomy" id="51031"/>
    <lineage>
        <taxon>Eukaryota</taxon>
        <taxon>Metazoa</taxon>
        <taxon>Ecdysozoa</taxon>
        <taxon>Nematoda</taxon>
        <taxon>Chromadorea</taxon>
        <taxon>Rhabditida</taxon>
        <taxon>Rhabditina</taxon>
        <taxon>Rhabditomorpha</taxon>
        <taxon>Strongyloidea</taxon>
        <taxon>Ancylostomatidae</taxon>
        <taxon>Bunostominae</taxon>
        <taxon>Necator</taxon>
    </lineage>
</organism>
<accession>W2TG68</accession>
<proteinExistence type="predicted"/>
<dbReference type="KEGG" id="nai:NECAME_02491"/>
<evidence type="ECO:0000313" key="3">
    <source>
        <dbReference type="EMBL" id="ETN80012.1"/>
    </source>
</evidence>
<feature type="compositionally biased region" description="Low complexity" evidence="2">
    <location>
        <begin position="56"/>
        <end position="66"/>
    </location>
</feature>
<reference evidence="4" key="1">
    <citation type="journal article" date="2014" name="Nat. Genet.">
        <title>Genome of the human hookworm Necator americanus.</title>
        <authorList>
            <person name="Tang Y.T."/>
            <person name="Gao X."/>
            <person name="Rosa B.A."/>
            <person name="Abubucker S."/>
            <person name="Hallsworth-Pepin K."/>
            <person name="Martin J."/>
            <person name="Tyagi R."/>
            <person name="Heizer E."/>
            <person name="Zhang X."/>
            <person name="Bhonagiri-Palsikar V."/>
            <person name="Minx P."/>
            <person name="Warren W.C."/>
            <person name="Wang Q."/>
            <person name="Zhan B."/>
            <person name="Hotez P.J."/>
            <person name="Sternberg P.W."/>
            <person name="Dougall A."/>
            <person name="Gaze S.T."/>
            <person name="Mulvenna J."/>
            <person name="Sotillo J."/>
            <person name="Ranganathan S."/>
            <person name="Rabelo E.M."/>
            <person name="Wilson R.K."/>
            <person name="Felgner P.L."/>
            <person name="Bethony J."/>
            <person name="Hawdon J.M."/>
            <person name="Gasser R.B."/>
            <person name="Loukas A."/>
            <person name="Mitreva M."/>
        </authorList>
    </citation>
    <scope>NUCLEOTIDE SEQUENCE [LARGE SCALE GENOMIC DNA]</scope>
</reference>
<evidence type="ECO:0000256" key="1">
    <source>
        <dbReference type="ARBA" id="ARBA00022737"/>
    </source>
</evidence>